<reference evidence="6 7" key="1">
    <citation type="submission" date="2021-02" db="EMBL/GenBank/DDBJ databases">
        <title>Plant Genome Project.</title>
        <authorList>
            <person name="Zhang R.-G."/>
        </authorList>
    </citation>
    <scope>NUCLEOTIDE SEQUENCE [LARGE SCALE GENOMIC DNA]</scope>
    <source>
        <tissue evidence="6">Leaves</tissue>
    </source>
</reference>
<dbReference type="PROSITE" id="PS50330">
    <property type="entry name" value="UIM"/>
    <property type="match status" value="2"/>
</dbReference>
<proteinExistence type="inferred from homology"/>
<accession>A0ABQ8HSK9</accession>
<dbReference type="SMART" id="SM00132">
    <property type="entry name" value="LIM"/>
    <property type="match status" value="1"/>
</dbReference>
<dbReference type="SUPFAM" id="SSF56219">
    <property type="entry name" value="DNase I-like"/>
    <property type="match status" value="1"/>
</dbReference>
<evidence type="ECO:0000313" key="7">
    <source>
        <dbReference type="Proteomes" id="UP000827721"/>
    </source>
</evidence>
<evidence type="ECO:0000256" key="2">
    <source>
        <dbReference type="ARBA" id="ARBA00022723"/>
    </source>
</evidence>
<dbReference type="InterPro" id="IPR022087">
    <property type="entry name" value="DA1-like_dom"/>
</dbReference>
<comment type="caution">
    <text evidence="6">The sequence shown here is derived from an EMBL/GenBank/DDBJ whole genome shotgun (WGS) entry which is preliminary data.</text>
</comment>
<dbReference type="InterPro" id="IPR000300">
    <property type="entry name" value="IPPc"/>
</dbReference>
<dbReference type="InterPro" id="IPR045218">
    <property type="entry name" value="DA1-like"/>
</dbReference>
<keyword evidence="4" id="KW-0440">LIM domain</keyword>
<dbReference type="SMART" id="SM00128">
    <property type="entry name" value="IPPc"/>
    <property type="match status" value="1"/>
</dbReference>
<evidence type="ECO:0000313" key="6">
    <source>
        <dbReference type="EMBL" id="KAH7567325.1"/>
    </source>
</evidence>
<evidence type="ECO:0000256" key="4">
    <source>
        <dbReference type="PROSITE-ProRule" id="PRU00125"/>
    </source>
</evidence>
<dbReference type="Proteomes" id="UP000827721">
    <property type="component" value="Unassembled WGS sequence"/>
</dbReference>
<keyword evidence="7" id="KW-1185">Reference proteome</keyword>
<comment type="similarity">
    <text evidence="1">Belongs to the inositol polyphosphate 5-phosphatase family.</text>
</comment>
<evidence type="ECO:0000256" key="1">
    <source>
        <dbReference type="ARBA" id="ARBA00010768"/>
    </source>
</evidence>
<dbReference type="Pfam" id="PF12315">
    <property type="entry name" value="DA1-like"/>
    <property type="match status" value="1"/>
</dbReference>
<dbReference type="Pfam" id="PF00412">
    <property type="entry name" value="LIM"/>
    <property type="match status" value="1"/>
</dbReference>
<dbReference type="SMART" id="SM00726">
    <property type="entry name" value="UIM"/>
    <property type="match status" value="2"/>
</dbReference>
<keyword evidence="3 4" id="KW-0862">Zinc</keyword>
<dbReference type="InterPro" id="IPR036691">
    <property type="entry name" value="Endo/exonu/phosph_ase_sf"/>
</dbReference>
<protein>
    <recommendedName>
        <fullName evidence="5">LIM zinc-binding domain-containing protein</fullName>
    </recommendedName>
</protein>
<dbReference type="EMBL" id="JAFEMO010000007">
    <property type="protein sequence ID" value="KAH7567325.1"/>
    <property type="molecule type" value="Genomic_DNA"/>
</dbReference>
<dbReference type="InterPro" id="IPR001781">
    <property type="entry name" value="Znf_LIM"/>
</dbReference>
<gene>
    <name evidence="6" type="ORF">JRO89_XS07G0052700</name>
</gene>
<dbReference type="PANTHER" id="PTHR24209">
    <property type="entry name" value="PROTEIN DA1-RELATED 2"/>
    <property type="match status" value="1"/>
</dbReference>
<dbReference type="CDD" id="cd09396">
    <property type="entry name" value="LIM_DA1"/>
    <property type="match status" value="1"/>
</dbReference>
<organism evidence="6 7">
    <name type="scientific">Xanthoceras sorbifolium</name>
    <dbReference type="NCBI Taxonomy" id="99658"/>
    <lineage>
        <taxon>Eukaryota</taxon>
        <taxon>Viridiplantae</taxon>
        <taxon>Streptophyta</taxon>
        <taxon>Embryophyta</taxon>
        <taxon>Tracheophyta</taxon>
        <taxon>Spermatophyta</taxon>
        <taxon>Magnoliopsida</taxon>
        <taxon>eudicotyledons</taxon>
        <taxon>Gunneridae</taxon>
        <taxon>Pentapetalae</taxon>
        <taxon>rosids</taxon>
        <taxon>malvids</taxon>
        <taxon>Sapindales</taxon>
        <taxon>Sapindaceae</taxon>
        <taxon>Xanthoceroideae</taxon>
        <taxon>Xanthoceras</taxon>
    </lineage>
</organism>
<dbReference type="Gene3D" id="3.60.10.10">
    <property type="entry name" value="Endonuclease/exonuclease/phosphatase"/>
    <property type="match status" value="1"/>
</dbReference>
<dbReference type="Gene3D" id="2.10.110.10">
    <property type="entry name" value="Cysteine Rich Protein"/>
    <property type="match status" value="1"/>
</dbReference>
<evidence type="ECO:0000256" key="3">
    <source>
        <dbReference type="ARBA" id="ARBA00022833"/>
    </source>
</evidence>
<keyword evidence="2 4" id="KW-0479">Metal-binding</keyword>
<feature type="domain" description="LIM zinc-binding" evidence="5">
    <location>
        <begin position="469"/>
        <end position="522"/>
    </location>
</feature>
<sequence length="827" mass="93118">MKLLVSSIKITHVMGNFIGVRAGKRRGFRLKSDQMESIHHHVSTHEGIKTVDADNHCNFSTNSDLCICIVTWNMNGQVSYEDLVGMIGSNRKFDLLVVGLQEVPRDNIAPLLQSALAQTHVLLAKAIMQSLHLYVFGPKNSEVFIKELKVDKYSVGGFGGLISRKKGAVAIRINYKGIRMVYISCHLSAHARNVDERNAQCRHISHSLFSKNVNPYARPTQITVWLGDLNYRIQGITTHPARNLIQKDLQGLLTSKDQLLQEAERGKIFDGYCEGSLTFKPTYKYNIGSSNYDTSYKVRVPSWTDRILFKIEDPDKINASLHCYESIDDIYSSDHKPVKAHLCKNFIDYEQITLCIMGWLSKIFKGSSHGISERNYHGNYGEDPNGYAPSTSGDLWPEQANEDIDRAIALSLSEENQRGAYVIDGALQVEEDEQLARALQESLNFESSPQNGNGHTYQPMPVHFPVGYRICAGCNTEIGQGRFLNCLNAFWHPECFRCHACQLPISDAEVYCAGHIPFGFKSTALLMNTMVLHVAAAVSEWRLVRVINSYLLTEQFFQCSKGVCVFSQNLIDDASAHTVQSRDTGYVTFDDGRKLCLECLDSAIMDTSQCQPLYYDVQEFYESLNMKVEQQIPLLLVERHALNDAREVEKHGQYHTPETRGLCLSEEQTITTILKRGSRATGMVTGPYRLRRRCEVTAILMLYGLPRLLTGSILAHEMMHAWMRLRGYRPFSQQVEEGICQVLAHMWLTGELKSISGSNVASTSSSRNPRGPISQFDKRIGAFFLNQIESDTSPVYGDGFRAGQRAVQKYGLEATLDHIRTTGRFPI</sequence>
<name>A0ABQ8HSK9_9ROSI</name>
<dbReference type="PROSITE" id="PS50023">
    <property type="entry name" value="LIM_DOMAIN_2"/>
    <property type="match status" value="1"/>
</dbReference>
<dbReference type="PROSITE" id="PS00478">
    <property type="entry name" value="LIM_DOMAIN_1"/>
    <property type="match status" value="1"/>
</dbReference>
<dbReference type="Pfam" id="PF22669">
    <property type="entry name" value="Exo_endo_phos2"/>
    <property type="match status" value="1"/>
</dbReference>
<dbReference type="SUPFAM" id="SSF57716">
    <property type="entry name" value="Glucocorticoid receptor-like (DNA-binding domain)"/>
    <property type="match status" value="1"/>
</dbReference>
<dbReference type="PANTHER" id="PTHR24209:SF29">
    <property type="entry name" value="PROTEIN DA1"/>
    <property type="match status" value="1"/>
</dbReference>
<dbReference type="InterPro" id="IPR003903">
    <property type="entry name" value="UIM_dom"/>
</dbReference>
<evidence type="ECO:0000259" key="5">
    <source>
        <dbReference type="PROSITE" id="PS50023"/>
    </source>
</evidence>